<accession>A0A0C2XF72</accession>
<organism evidence="1 2">
    <name type="scientific">Serendipita vermifera MAFF 305830</name>
    <dbReference type="NCBI Taxonomy" id="933852"/>
    <lineage>
        <taxon>Eukaryota</taxon>
        <taxon>Fungi</taxon>
        <taxon>Dikarya</taxon>
        <taxon>Basidiomycota</taxon>
        <taxon>Agaricomycotina</taxon>
        <taxon>Agaricomycetes</taxon>
        <taxon>Sebacinales</taxon>
        <taxon>Serendipitaceae</taxon>
        <taxon>Serendipita</taxon>
    </lineage>
</organism>
<dbReference type="Proteomes" id="UP000054097">
    <property type="component" value="Unassembled WGS sequence"/>
</dbReference>
<sequence length="352" mass="41178">MQSSFELDNTSEPINLWENYYQDQADGLPCGPLYEWEPTEPIELEDADHSFYDELPFYNDPSFYGGHLLWDDQSFYYGYLDYDDHDGYHDLCCMPCGPCCRRPDYLPDDWYLHYNLVEEDVRQRVKLAKARKREISYIKNARARREHIEHHKWSRAWRTMPGPFEPKVPQRDRTTGTWAPRQWADEENKGDPRTAARLTSWKKGWLGCTCCANLYSAMLTSYTRLQKANLQKQLRRYQAVNNGANTPNRLHCGRTRKGTDWTDFAWQLEMRSSDEVLCEDNITYQASSAPTSYSVDIMDLFKPSKQPKRQVAKTTPWRTLGMEVEPASPVLSVLSSDWDEVSIESVDDFVLI</sequence>
<name>A0A0C2XF72_SERVB</name>
<proteinExistence type="predicted"/>
<dbReference type="AlphaFoldDB" id="A0A0C2XF72"/>
<gene>
    <name evidence="1" type="ORF">M408DRAFT_9054</name>
</gene>
<evidence type="ECO:0000313" key="2">
    <source>
        <dbReference type="Proteomes" id="UP000054097"/>
    </source>
</evidence>
<dbReference type="EMBL" id="KN824296">
    <property type="protein sequence ID" value="KIM27797.1"/>
    <property type="molecule type" value="Genomic_DNA"/>
</dbReference>
<protein>
    <submittedName>
        <fullName evidence="1">Uncharacterized protein</fullName>
    </submittedName>
</protein>
<dbReference type="HOGENOM" id="CLU_067636_0_0_1"/>
<reference evidence="1 2" key="1">
    <citation type="submission" date="2014-04" db="EMBL/GenBank/DDBJ databases">
        <authorList>
            <consortium name="DOE Joint Genome Institute"/>
            <person name="Kuo A."/>
            <person name="Zuccaro A."/>
            <person name="Kohler A."/>
            <person name="Nagy L.G."/>
            <person name="Floudas D."/>
            <person name="Copeland A."/>
            <person name="Barry K.W."/>
            <person name="Cichocki N."/>
            <person name="Veneault-Fourrey C."/>
            <person name="LaButti K."/>
            <person name="Lindquist E.A."/>
            <person name="Lipzen A."/>
            <person name="Lundell T."/>
            <person name="Morin E."/>
            <person name="Murat C."/>
            <person name="Sun H."/>
            <person name="Tunlid A."/>
            <person name="Henrissat B."/>
            <person name="Grigoriev I.V."/>
            <person name="Hibbett D.S."/>
            <person name="Martin F."/>
            <person name="Nordberg H.P."/>
            <person name="Cantor M.N."/>
            <person name="Hua S.X."/>
        </authorList>
    </citation>
    <scope>NUCLEOTIDE SEQUENCE [LARGE SCALE GENOMIC DNA]</scope>
    <source>
        <strain evidence="1 2">MAFF 305830</strain>
    </source>
</reference>
<reference evidence="2" key="2">
    <citation type="submission" date="2015-01" db="EMBL/GenBank/DDBJ databases">
        <title>Evolutionary Origins and Diversification of the Mycorrhizal Mutualists.</title>
        <authorList>
            <consortium name="DOE Joint Genome Institute"/>
            <consortium name="Mycorrhizal Genomics Consortium"/>
            <person name="Kohler A."/>
            <person name="Kuo A."/>
            <person name="Nagy L.G."/>
            <person name="Floudas D."/>
            <person name="Copeland A."/>
            <person name="Barry K.W."/>
            <person name="Cichocki N."/>
            <person name="Veneault-Fourrey C."/>
            <person name="LaButti K."/>
            <person name="Lindquist E.A."/>
            <person name="Lipzen A."/>
            <person name="Lundell T."/>
            <person name="Morin E."/>
            <person name="Murat C."/>
            <person name="Riley R."/>
            <person name="Ohm R."/>
            <person name="Sun H."/>
            <person name="Tunlid A."/>
            <person name="Henrissat B."/>
            <person name="Grigoriev I.V."/>
            <person name="Hibbett D.S."/>
            <person name="Martin F."/>
        </authorList>
    </citation>
    <scope>NUCLEOTIDE SEQUENCE [LARGE SCALE GENOMIC DNA]</scope>
    <source>
        <strain evidence="2">MAFF 305830</strain>
    </source>
</reference>
<keyword evidence="2" id="KW-1185">Reference proteome</keyword>
<evidence type="ECO:0000313" key="1">
    <source>
        <dbReference type="EMBL" id="KIM27797.1"/>
    </source>
</evidence>